<evidence type="ECO:0000256" key="1">
    <source>
        <dbReference type="ARBA" id="ARBA00004533"/>
    </source>
</evidence>
<dbReference type="EMBL" id="FMWD01000009">
    <property type="protein sequence ID" value="SCZ64898.1"/>
    <property type="molecule type" value="Genomic_DNA"/>
</dbReference>
<comment type="similarity">
    <text evidence="2">Belongs to the GSP N family.</text>
</comment>
<evidence type="ECO:0000256" key="3">
    <source>
        <dbReference type="ARBA" id="ARBA00021563"/>
    </source>
</evidence>
<evidence type="ECO:0000256" key="4">
    <source>
        <dbReference type="ARBA" id="ARBA00022448"/>
    </source>
</evidence>
<sequence length="253" mass="26822">MKRTVGYLALGLVAYLLFAVMMLPAQKALGFAVPQLKSQGVSIAASGVAGSIWSGRMDALSVNGFGLQQIRWDLNPLSLLTGRIGGDWNMNWQGARLQGYASATPDGRALLKNVQADSPADEFAGFIPIPLSLGGNITLDLQELRLEEGRPVSAEGTAIWTDAAFIAPLDASLGDLRVVLKPREGGGVDAEIQDGGGPLRLEGTLKLEPNGTYRLNANLGTRPGASSALEENLAMLGRRNPEGFYNVVHQGRI</sequence>
<dbReference type="GO" id="GO:0005886">
    <property type="term" value="C:plasma membrane"/>
    <property type="evidence" value="ECO:0007669"/>
    <property type="project" value="UniProtKB-SubCell"/>
</dbReference>
<accession>A0A1G5QTJ6</accession>
<reference evidence="11 12" key="1">
    <citation type="submission" date="2016-10" db="EMBL/GenBank/DDBJ databases">
        <authorList>
            <person name="de Groot N.N."/>
        </authorList>
    </citation>
    <scope>NUCLEOTIDE SEQUENCE [LARGE SCALE GENOMIC DNA]</scope>
    <source>
        <strain evidence="11 12">HLD2</strain>
    </source>
</reference>
<evidence type="ECO:0000256" key="9">
    <source>
        <dbReference type="ARBA" id="ARBA00023136"/>
    </source>
</evidence>
<keyword evidence="7" id="KW-0812">Transmembrane</keyword>
<keyword evidence="9" id="KW-0472">Membrane</keyword>
<dbReference type="InterPro" id="IPR022792">
    <property type="entry name" value="T2SS_protein-GspN"/>
</dbReference>
<protein>
    <recommendedName>
        <fullName evidence="3">Type II secretion system protein N</fullName>
    </recommendedName>
    <alternativeName>
        <fullName evidence="10">General secretion pathway protein N</fullName>
    </alternativeName>
</protein>
<proteinExistence type="inferred from homology"/>
<organism evidence="11 12">
    <name type="scientific">Thiohalomonas denitrificans</name>
    <dbReference type="NCBI Taxonomy" id="415747"/>
    <lineage>
        <taxon>Bacteria</taxon>
        <taxon>Pseudomonadati</taxon>
        <taxon>Pseudomonadota</taxon>
        <taxon>Gammaproteobacteria</taxon>
        <taxon>Thiohalomonadales</taxon>
        <taxon>Thiohalomonadaceae</taxon>
        <taxon>Thiohalomonas</taxon>
    </lineage>
</organism>
<evidence type="ECO:0000256" key="8">
    <source>
        <dbReference type="ARBA" id="ARBA00022927"/>
    </source>
</evidence>
<dbReference type="Proteomes" id="UP000199648">
    <property type="component" value="Unassembled WGS sequence"/>
</dbReference>
<dbReference type="GO" id="GO:0015627">
    <property type="term" value="C:type II protein secretion system complex"/>
    <property type="evidence" value="ECO:0007669"/>
    <property type="project" value="InterPro"/>
</dbReference>
<dbReference type="AlphaFoldDB" id="A0A1G5QTJ6"/>
<evidence type="ECO:0000256" key="6">
    <source>
        <dbReference type="ARBA" id="ARBA00022519"/>
    </source>
</evidence>
<dbReference type="STRING" id="415747.SAMN03097708_02735"/>
<evidence type="ECO:0000256" key="2">
    <source>
        <dbReference type="ARBA" id="ARBA00007208"/>
    </source>
</evidence>
<comment type="subcellular location">
    <subcellularLocation>
        <location evidence="1">Cell inner membrane</location>
    </subcellularLocation>
</comment>
<evidence type="ECO:0000256" key="7">
    <source>
        <dbReference type="ARBA" id="ARBA00022692"/>
    </source>
</evidence>
<gene>
    <name evidence="11" type="ORF">SAMN03097708_02735</name>
</gene>
<keyword evidence="5" id="KW-1003">Cell membrane</keyword>
<dbReference type="Pfam" id="PF01203">
    <property type="entry name" value="T2SSN"/>
    <property type="match status" value="1"/>
</dbReference>
<dbReference type="RefSeq" id="WP_092998278.1">
    <property type="nucleotide sequence ID" value="NZ_FMWD01000009.1"/>
</dbReference>
<evidence type="ECO:0000313" key="11">
    <source>
        <dbReference type="EMBL" id="SCZ64898.1"/>
    </source>
</evidence>
<keyword evidence="4" id="KW-0813">Transport</keyword>
<dbReference type="OrthoDB" id="6706905at2"/>
<name>A0A1G5QTJ6_9GAMM</name>
<evidence type="ECO:0000256" key="5">
    <source>
        <dbReference type="ARBA" id="ARBA00022475"/>
    </source>
</evidence>
<evidence type="ECO:0000256" key="10">
    <source>
        <dbReference type="ARBA" id="ARBA00030772"/>
    </source>
</evidence>
<keyword evidence="8" id="KW-0653">Protein transport</keyword>
<dbReference type="GO" id="GO:0015628">
    <property type="term" value="P:protein secretion by the type II secretion system"/>
    <property type="evidence" value="ECO:0007669"/>
    <property type="project" value="InterPro"/>
</dbReference>
<keyword evidence="6" id="KW-0997">Cell inner membrane</keyword>
<evidence type="ECO:0000313" key="12">
    <source>
        <dbReference type="Proteomes" id="UP000199648"/>
    </source>
</evidence>
<keyword evidence="12" id="KW-1185">Reference proteome</keyword>